<evidence type="ECO:0000256" key="6">
    <source>
        <dbReference type="SAM" id="Phobius"/>
    </source>
</evidence>
<dbReference type="eggNOG" id="COG0846">
    <property type="taxonomic scope" value="Bacteria"/>
</dbReference>
<dbReference type="AlphaFoldDB" id="A4VJ26"/>
<feature type="region of interest" description="Disordered" evidence="5">
    <location>
        <begin position="67"/>
        <end position="99"/>
    </location>
</feature>
<keyword evidence="9" id="KW-1185">Reference proteome</keyword>
<evidence type="ECO:0000256" key="3">
    <source>
        <dbReference type="ARBA" id="ARBA00023027"/>
    </source>
</evidence>
<feature type="active site" description="Proton acceptor" evidence="4">
    <location>
        <position position="303"/>
    </location>
</feature>
<feature type="domain" description="Deacetylase sirtuin-type" evidence="7">
    <location>
        <begin position="175"/>
        <end position="433"/>
    </location>
</feature>
<dbReference type="InterPro" id="IPR029035">
    <property type="entry name" value="DHS-like_NAD/FAD-binding_dom"/>
</dbReference>
<feature type="binding site" evidence="4">
    <location>
        <position position="314"/>
    </location>
    <ligand>
        <name>Zn(2+)</name>
        <dbReference type="ChEBI" id="CHEBI:29105"/>
    </ligand>
</feature>
<dbReference type="Proteomes" id="UP000000233">
    <property type="component" value="Chromosome"/>
</dbReference>
<dbReference type="PANTHER" id="PTHR11085">
    <property type="entry name" value="NAD-DEPENDENT PROTEIN DEACYLASE SIRTUIN-5, MITOCHONDRIAL-RELATED"/>
    <property type="match status" value="1"/>
</dbReference>
<evidence type="ECO:0000313" key="8">
    <source>
        <dbReference type="EMBL" id="ABP78977.1"/>
    </source>
</evidence>
<dbReference type="GO" id="GO:0017136">
    <property type="term" value="F:histone deacetylase activity, NAD-dependent"/>
    <property type="evidence" value="ECO:0007669"/>
    <property type="project" value="TreeGrafter"/>
</dbReference>
<keyword evidence="3" id="KW-0520">NAD</keyword>
<gene>
    <name evidence="8" type="ordered locus">PST_1283</name>
</gene>
<evidence type="ECO:0000256" key="5">
    <source>
        <dbReference type="SAM" id="MobiDB-lite"/>
    </source>
</evidence>
<keyword evidence="6" id="KW-0472">Membrane</keyword>
<reference evidence="8 9" key="1">
    <citation type="journal article" date="2008" name="Proc. Natl. Acad. Sci. U.S.A.">
        <title>Nitrogen fixation island and rhizosphere competence traits in the genome of root-associated Pseudomonas stutzeri A1501.</title>
        <authorList>
            <person name="Yan Y."/>
            <person name="Yang J."/>
            <person name="Dou Y."/>
            <person name="Chen M."/>
            <person name="Ping S."/>
            <person name="Peng J."/>
            <person name="Lu W."/>
            <person name="Zhang W."/>
            <person name="Yao Z."/>
            <person name="Li H."/>
            <person name="Liu W."/>
            <person name="He S."/>
            <person name="Geng L."/>
            <person name="Zhang X."/>
            <person name="Yang F."/>
            <person name="Yu H."/>
            <person name="Zhan Y."/>
            <person name="Li D."/>
            <person name="Lin Z."/>
            <person name="Wang Y."/>
            <person name="Elmerich C."/>
            <person name="Lin M."/>
            <person name="Jin Q."/>
        </authorList>
    </citation>
    <scope>NUCLEOTIDE SEQUENCE [LARGE SCALE GENOMIC DNA]</scope>
    <source>
        <strain evidence="8 9">A1501</strain>
    </source>
</reference>
<feature type="binding site" evidence="4">
    <location>
        <position position="334"/>
    </location>
    <ligand>
        <name>Zn(2+)</name>
        <dbReference type="ChEBI" id="CHEBI:29105"/>
    </ligand>
</feature>
<dbReference type="Gene3D" id="3.30.1600.10">
    <property type="entry name" value="SIR2/SIRT2 'Small Domain"/>
    <property type="match status" value="1"/>
</dbReference>
<dbReference type="PROSITE" id="PS50305">
    <property type="entry name" value="SIRTUIN"/>
    <property type="match status" value="1"/>
</dbReference>
<dbReference type="SUPFAM" id="SSF52467">
    <property type="entry name" value="DHS-like NAD/FAD-binding domain"/>
    <property type="match status" value="1"/>
</dbReference>
<dbReference type="InterPro" id="IPR026590">
    <property type="entry name" value="Ssirtuin_cat_dom"/>
</dbReference>
<dbReference type="HOGENOM" id="CLU_632925_0_0_6"/>
<dbReference type="GO" id="GO:0070403">
    <property type="term" value="F:NAD+ binding"/>
    <property type="evidence" value="ECO:0007669"/>
    <property type="project" value="InterPro"/>
</dbReference>
<keyword evidence="4" id="KW-0862">Zinc</keyword>
<evidence type="ECO:0000256" key="2">
    <source>
        <dbReference type="ARBA" id="ARBA00022679"/>
    </source>
</evidence>
<protein>
    <recommendedName>
        <fullName evidence="1">protein acetyllysine N-acetyltransferase</fullName>
        <ecNumber evidence="1">2.3.1.286</ecNumber>
    </recommendedName>
</protein>
<keyword evidence="6" id="KW-1133">Transmembrane helix</keyword>
<proteinExistence type="predicted"/>
<feature type="binding site" evidence="4">
    <location>
        <position position="311"/>
    </location>
    <ligand>
        <name>Zn(2+)</name>
        <dbReference type="ChEBI" id="CHEBI:29105"/>
    </ligand>
</feature>
<evidence type="ECO:0000256" key="1">
    <source>
        <dbReference type="ARBA" id="ARBA00012928"/>
    </source>
</evidence>
<evidence type="ECO:0000256" key="4">
    <source>
        <dbReference type="PROSITE-ProRule" id="PRU00236"/>
    </source>
</evidence>
<dbReference type="Gene3D" id="3.40.50.1220">
    <property type="entry name" value="TPP-binding domain"/>
    <property type="match status" value="1"/>
</dbReference>
<organism evidence="8 9">
    <name type="scientific">Stutzerimonas stutzeri (strain A1501)</name>
    <name type="common">Pseudomonas stutzeri</name>
    <dbReference type="NCBI Taxonomy" id="379731"/>
    <lineage>
        <taxon>Bacteria</taxon>
        <taxon>Pseudomonadati</taxon>
        <taxon>Pseudomonadota</taxon>
        <taxon>Gammaproteobacteria</taxon>
        <taxon>Pseudomonadales</taxon>
        <taxon>Pseudomonadaceae</taxon>
        <taxon>Stutzerimonas</taxon>
    </lineage>
</organism>
<accession>A4VJ26</accession>
<name>A4VJ26_STUS1</name>
<dbReference type="NCBIfam" id="NF001753">
    <property type="entry name" value="PRK00481.1-3"/>
    <property type="match status" value="1"/>
</dbReference>
<dbReference type="PANTHER" id="PTHR11085:SF4">
    <property type="entry name" value="NAD-DEPENDENT PROTEIN DEACYLASE"/>
    <property type="match status" value="1"/>
</dbReference>
<dbReference type="InterPro" id="IPR003000">
    <property type="entry name" value="Sirtuin"/>
</dbReference>
<keyword evidence="4" id="KW-0479">Metal-binding</keyword>
<keyword evidence="2" id="KW-0808">Transferase</keyword>
<dbReference type="InterPro" id="IPR026591">
    <property type="entry name" value="Sirtuin_cat_small_dom_sf"/>
</dbReference>
<dbReference type="EC" id="2.3.1.286" evidence="1"/>
<keyword evidence="6" id="KW-0812">Transmembrane</keyword>
<dbReference type="CDD" id="cd01407">
    <property type="entry name" value="SIR2-fam"/>
    <property type="match status" value="1"/>
</dbReference>
<dbReference type="GO" id="GO:0046872">
    <property type="term" value="F:metal ion binding"/>
    <property type="evidence" value="ECO:0007669"/>
    <property type="project" value="UniProtKB-KW"/>
</dbReference>
<feature type="transmembrane region" description="Helical" evidence="6">
    <location>
        <begin position="110"/>
        <end position="130"/>
    </location>
</feature>
<sequence length="433" mass="45863">MGFRARPPRRRLCGTSPGYSAYCWPAASASSMRCGWKPPRIWTPSRERHGAPAAVPDPRAASLAAAGVTAGAGAADPSGGDARRARRLQPPPADAGDVGDFRRFRARRRLRSAVVGLALAARATAGLAVLRAGLCRAGARAAGLTGSNARADRCPGSWSDGDNPAASPRASHRTGLAVIMDIDKAARALAAAERLLIITGAGLSADSGLPTYRGPGGLYNGATDDGVPIEVALSGPTLQRQPALCWKYLAEIGRACLRAEPNAGHFAIAEWQRQRPGTWLLTQNIDGFHRRAGSPPERLIEIHGELAPLSCMACGEIDRRPLASLLDEPLPPRCEVCTGVLRPAVVLFEEMLPERALARLQEQSRIGFDAVLVVGTTASFGYILEPIWRARQSGGLVVEVNLQPTDISPLANLSLQGRAADVLSHLLRHISSD</sequence>
<feature type="compositionally biased region" description="Low complexity" evidence="5">
    <location>
        <begin position="67"/>
        <end position="80"/>
    </location>
</feature>
<dbReference type="KEGG" id="psa:PST_1283"/>
<feature type="binding site" evidence="4">
    <location>
        <position position="337"/>
    </location>
    <ligand>
        <name>Zn(2+)</name>
        <dbReference type="ChEBI" id="CHEBI:29105"/>
    </ligand>
</feature>
<dbReference type="InterPro" id="IPR050134">
    <property type="entry name" value="NAD-dep_sirtuin_deacylases"/>
</dbReference>
<dbReference type="EMBL" id="CP000304">
    <property type="protein sequence ID" value="ABP78977.1"/>
    <property type="molecule type" value="Genomic_DNA"/>
</dbReference>
<dbReference type="Pfam" id="PF02146">
    <property type="entry name" value="SIR2"/>
    <property type="match status" value="1"/>
</dbReference>
<evidence type="ECO:0000259" key="7">
    <source>
        <dbReference type="PROSITE" id="PS50305"/>
    </source>
</evidence>
<evidence type="ECO:0000313" key="9">
    <source>
        <dbReference type="Proteomes" id="UP000000233"/>
    </source>
</evidence>